<evidence type="ECO:0000313" key="4">
    <source>
        <dbReference type="Proteomes" id="UP000030408"/>
    </source>
</evidence>
<name>A0A0A3I594_9BACL</name>
<comment type="caution">
    <text evidence="3">The sequence shown here is derived from an EMBL/GenBank/DDBJ whole genome shotgun (WGS) entry which is preliminary data.</text>
</comment>
<keyword evidence="4" id="KW-1185">Reference proteome</keyword>
<dbReference type="Pfam" id="PF13333">
    <property type="entry name" value="rve_2"/>
    <property type="match status" value="1"/>
</dbReference>
<evidence type="ECO:0000259" key="2">
    <source>
        <dbReference type="Pfam" id="PF13333"/>
    </source>
</evidence>
<evidence type="ECO:0000256" key="1">
    <source>
        <dbReference type="SAM" id="SignalP"/>
    </source>
</evidence>
<protein>
    <recommendedName>
        <fullName evidence="2">Integrase catalytic domain-containing protein</fullName>
    </recommendedName>
</protein>
<dbReference type="AlphaFoldDB" id="A0A0A3I594"/>
<organism evidence="3 4">
    <name type="scientific">Ureibacillus sinduriensis BLB-1 = JCM 15800</name>
    <dbReference type="NCBI Taxonomy" id="1384057"/>
    <lineage>
        <taxon>Bacteria</taxon>
        <taxon>Bacillati</taxon>
        <taxon>Bacillota</taxon>
        <taxon>Bacilli</taxon>
        <taxon>Bacillales</taxon>
        <taxon>Caryophanaceae</taxon>
        <taxon>Ureibacillus</taxon>
    </lineage>
</organism>
<keyword evidence="1" id="KW-0732">Signal</keyword>
<dbReference type="InterPro" id="IPR001584">
    <property type="entry name" value="Integrase_cat-core"/>
</dbReference>
<dbReference type="eggNOG" id="COG2801">
    <property type="taxonomic scope" value="Bacteria"/>
</dbReference>
<feature type="chain" id="PRO_5039428686" description="Integrase catalytic domain-containing protein" evidence="1">
    <location>
        <begin position="23"/>
        <end position="94"/>
    </location>
</feature>
<accession>A0A0A3I594</accession>
<dbReference type="GO" id="GO:0015074">
    <property type="term" value="P:DNA integration"/>
    <property type="evidence" value="ECO:0007669"/>
    <property type="project" value="InterPro"/>
</dbReference>
<dbReference type="Proteomes" id="UP000030408">
    <property type="component" value="Unassembled WGS sequence"/>
</dbReference>
<evidence type="ECO:0000313" key="3">
    <source>
        <dbReference type="EMBL" id="KGR79894.1"/>
    </source>
</evidence>
<dbReference type="EMBL" id="JPVO01000020">
    <property type="protein sequence ID" value="KGR79894.1"/>
    <property type="molecule type" value="Genomic_DNA"/>
</dbReference>
<proteinExistence type="predicted"/>
<dbReference type="STRING" id="1384057.CD33_00280"/>
<reference evidence="3 4" key="1">
    <citation type="submission" date="2014-02" db="EMBL/GenBank/DDBJ databases">
        <title>Draft genome sequence of Lysinibacillus sinduriensis JCM 15800.</title>
        <authorList>
            <person name="Zhang F."/>
            <person name="Wang G."/>
            <person name="Zhang L."/>
        </authorList>
    </citation>
    <scope>NUCLEOTIDE SEQUENCE [LARGE SCALE GENOMIC DNA]</scope>
    <source>
        <strain evidence="3 4">JCM 15800</strain>
    </source>
</reference>
<feature type="signal peptide" evidence="1">
    <location>
        <begin position="1"/>
        <end position="22"/>
    </location>
</feature>
<feature type="domain" description="Integrase catalytic" evidence="2">
    <location>
        <begin position="50"/>
        <end position="90"/>
    </location>
</feature>
<gene>
    <name evidence="3" type="ORF">CD33_00280</name>
</gene>
<sequence>MKKMLITFVLFLVLITSFQTTAASSSEPTQDSEELRLQDMLMNMLTRPIQQFESMIHFKRELELYIEYYNHKRIKGKLKGLSPVQYRIQSSIEA</sequence>